<accession>A0A382NWN9</accession>
<gene>
    <name evidence="1" type="ORF">METZ01_LOCUS317711</name>
</gene>
<sequence length="75" mass="8098">MSNDRTTIQTGNHLPAFRRKTILGISRIKEGIAFSADLDALGLAQSLIVALAYQSGKLDQPLGFLRIIILGTFLG</sequence>
<evidence type="ECO:0000313" key="1">
    <source>
        <dbReference type="EMBL" id="SVC64857.1"/>
    </source>
</evidence>
<dbReference type="AlphaFoldDB" id="A0A382NWN9"/>
<name>A0A382NWN9_9ZZZZ</name>
<protein>
    <submittedName>
        <fullName evidence="1">Uncharacterized protein</fullName>
    </submittedName>
</protein>
<proteinExistence type="predicted"/>
<reference evidence="1" key="1">
    <citation type="submission" date="2018-05" db="EMBL/GenBank/DDBJ databases">
        <authorList>
            <person name="Lanie J.A."/>
            <person name="Ng W.-L."/>
            <person name="Kazmierczak K.M."/>
            <person name="Andrzejewski T.M."/>
            <person name="Davidsen T.M."/>
            <person name="Wayne K.J."/>
            <person name="Tettelin H."/>
            <person name="Glass J.I."/>
            <person name="Rusch D."/>
            <person name="Podicherti R."/>
            <person name="Tsui H.-C.T."/>
            <person name="Winkler M.E."/>
        </authorList>
    </citation>
    <scope>NUCLEOTIDE SEQUENCE</scope>
</reference>
<organism evidence="1">
    <name type="scientific">marine metagenome</name>
    <dbReference type="NCBI Taxonomy" id="408172"/>
    <lineage>
        <taxon>unclassified sequences</taxon>
        <taxon>metagenomes</taxon>
        <taxon>ecological metagenomes</taxon>
    </lineage>
</organism>
<dbReference type="EMBL" id="UINC01102890">
    <property type="protein sequence ID" value="SVC64857.1"/>
    <property type="molecule type" value="Genomic_DNA"/>
</dbReference>